<accession>A0A8I1LQR4</accession>
<comment type="subcellular location">
    <subcellularLocation>
        <location evidence="1">Membrane</location>
        <topology evidence="1">Multi-pass membrane protein</topology>
    </subcellularLocation>
</comment>
<comment type="caution">
    <text evidence="7">The sequence shown here is derived from an EMBL/GenBank/DDBJ whole genome shotgun (WGS) entry which is preliminary data.</text>
</comment>
<feature type="transmembrane region" description="Helical" evidence="6">
    <location>
        <begin position="45"/>
        <end position="63"/>
    </location>
</feature>
<dbReference type="EMBL" id="JAEHFQ010000004">
    <property type="protein sequence ID" value="MBM0633385.1"/>
    <property type="molecule type" value="Genomic_DNA"/>
</dbReference>
<dbReference type="PANTHER" id="PTHR30474:SF1">
    <property type="entry name" value="PEPTIDOGLYCAN GLYCOSYLTRANSFERASE MRDB"/>
    <property type="match status" value="1"/>
</dbReference>
<dbReference type="Pfam" id="PF01098">
    <property type="entry name" value="FTSW_RODA_SPOVE"/>
    <property type="match status" value="1"/>
</dbReference>
<evidence type="ECO:0000256" key="6">
    <source>
        <dbReference type="SAM" id="Phobius"/>
    </source>
</evidence>
<dbReference type="GO" id="GO:0051301">
    <property type="term" value="P:cell division"/>
    <property type="evidence" value="ECO:0007669"/>
    <property type="project" value="InterPro"/>
</dbReference>
<feature type="transmembrane region" description="Helical" evidence="6">
    <location>
        <begin position="323"/>
        <end position="344"/>
    </location>
</feature>
<feature type="transmembrane region" description="Helical" evidence="6">
    <location>
        <begin position="104"/>
        <end position="127"/>
    </location>
</feature>
<evidence type="ECO:0000256" key="5">
    <source>
        <dbReference type="ARBA" id="ARBA00023136"/>
    </source>
</evidence>
<dbReference type="GO" id="GO:0015648">
    <property type="term" value="F:lipid-linked peptidoglycan transporter activity"/>
    <property type="evidence" value="ECO:0007669"/>
    <property type="project" value="TreeGrafter"/>
</dbReference>
<name>A0A8I1LQR4_PAEPO</name>
<feature type="transmembrane region" description="Helical" evidence="6">
    <location>
        <begin position="75"/>
        <end position="92"/>
    </location>
</feature>
<dbReference type="GO" id="GO:0005886">
    <property type="term" value="C:plasma membrane"/>
    <property type="evidence" value="ECO:0007669"/>
    <property type="project" value="TreeGrafter"/>
</dbReference>
<keyword evidence="4 6" id="KW-1133">Transmembrane helix</keyword>
<dbReference type="GO" id="GO:0008360">
    <property type="term" value="P:regulation of cell shape"/>
    <property type="evidence" value="ECO:0007669"/>
    <property type="project" value="UniProtKB-KW"/>
</dbReference>
<dbReference type="RefSeq" id="WP_165146154.1">
    <property type="nucleotide sequence ID" value="NZ_JAEHFQ010000004.1"/>
</dbReference>
<keyword evidence="3" id="KW-0133">Cell shape</keyword>
<dbReference type="Proteomes" id="UP000650605">
    <property type="component" value="Unassembled WGS sequence"/>
</dbReference>
<dbReference type="PANTHER" id="PTHR30474">
    <property type="entry name" value="CELL CYCLE PROTEIN"/>
    <property type="match status" value="1"/>
</dbReference>
<evidence type="ECO:0000256" key="4">
    <source>
        <dbReference type="ARBA" id="ARBA00022989"/>
    </source>
</evidence>
<keyword evidence="5 6" id="KW-0472">Membrane</keyword>
<feature type="transmembrane region" description="Helical" evidence="6">
    <location>
        <begin position="163"/>
        <end position="180"/>
    </location>
</feature>
<dbReference type="AlphaFoldDB" id="A0A8I1LQR4"/>
<dbReference type="GO" id="GO:0032153">
    <property type="term" value="C:cell division site"/>
    <property type="evidence" value="ECO:0007669"/>
    <property type="project" value="TreeGrafter"/>
</dbReference>
<gene>
    <name evidence="7" type="ORF">JDW19_09600</name>
</gene>
<keyword evidence="2 6" id="KW-0812">Transmembrane</keyword>
<feature type="transmembrane region" description="Helical" evidence="6">
    <location>
        <begin position="290"/>
        <end position="311"/>
    </location>
</feature>
<evidence type="ECO:0000313" key="7">
    <source>
        <dbReference type="EMBL" id="MBM0633385.1"/>
    </source>
</evidence>
<feature type="transmembrane region" description="Helical" evidence="6">
    <location>
        <begin position="139"/>
        <end position="157"/>
    </location>
</feature>
<feature type="transmembrane region" description="Helical" evidence="6">
    <location>
        <begin position="187"/>
        <end position="206"/>
    </location>
</feature>
<evidence type="ECO:0000313" key="8">
    <source>
        <dbReference type="Proteomes" id="UP000650605"/>
    </source>
</evidence>
<evidence type="ECO:0000256" key="2">
    <source>
        <dbReference type="ARBA" id="ARBA00022692"/>
    </source>
</evidence>
<sequence length="402" mass="44993">MLRKLKKMDTGIIFILAMLMVISVCATYSAGIYFEKTGQGHGNDYIKMIIFYVLGFLVILSLSIFDYRLFVRHSLYIYGFGILLLLLTIFVGEKKNNASGWLDIGGLSIQPAELFKLILVLFMAYVLVRRNKQRAQMLFWRDVVPISMITFLPFVLVLAQNDLGNALSYIIIMFGMFWIGNIKMAHALIGLLLIAGTASSGIFWYTHYHDQAKHFLSDTIGKPHLVNRFDPWLVPEKATRDAKYQTGNGRLAIASGSMLGKGFTKGSSVQSGRVPYTYADSIFVVVAEEFGFTGSSLLLVLYFILIYRMIVIALECRERSGPYIIVGIVSMLLYQIFENIGAFLNIMPLTGITLPFISYGGTSLIINMASMGVIMSIKIHGQELEDDLPQPSRASLTKEKKA</sequence>
<feature type="transmembrane region" description="Helical" evidence="6">
    <location>
        <begin position="356"/>
        <end position="377"/>
    </location>
</feature>
<reference evidence="7" key="1">
    <citation type="submission" date="2020-12" db="EMBL/GenBank/DDBJ databases">
        <title>Paenibacillus polymyxa LMG 27872: a double-edged sword.</title>
        <authorList>
            <person name="Langendries S."/>
            <person name="Garcia Mendez S."/>
            <person name="Beirinckx S."/>
            <person name="Viaene T."/>
            <person name="Baeyen S."/>
            <person name="Goeminne G."/>
            <person name="Willems A."/>
            <person name="Debode J."/>
            <person name="Goormachtig S."/>
        </authorList>
    </citation>
    <scope>NUCLEOTIDE SEQUENCE</scope>
    <source>
        <strain evidence="7">LMG 27872</strain>
    </source>
</reference>
<organism evidence="7 8">
    <name type="scientific">Paenibacillus polymyxa</name>
    <name type="common">Bacillus polymyxa</name>
    <dbReference type="NCBI Taxonomy" id="1406"/>
    <lineage>
        <taxon>Bacteria</taxon>
        <taxon>Bacillati</taxon>
        <taxon>Bacillota</taxon>
        <taxon>Bacilli</taxon>
        <taxon>Bacillales</taxon>
        <taxon>Paenibacillaceae</taxon>
        <taxon>Paenibacillus</taxon>
    </lineage>
</organism>
<proteinExistence type="predicted"/>
<protein>
    <submittedName>
        <fullName evidence="7">Rod shape-determining protein RodA</fullName>
    </submittedName>
</protein>
<dbReference type="InterPro" id="IPR001182">
    <property type="entry name" value="FtsW/RodA"/>
</dbReference>
<evidence type="ECO:0000256" key="1">
    <source>
        <dbReference type="ARBA" id="ARBA00004141"/>
    </source>
</evidence>
<evidence type="ECO:0000256" key="3">
    <source>
        <dbReference type="ARBA" id="ARBA00022960"/>
    </source>
</evidence>
<feature type="transmembrane region" description="Helical" evidence="6">
    <location>
        <begin position="12"/>
        <end position="33"/>
    </location>
</feature>